<sequence>MEYRRTKRKLINMKKSYIIYLILLVFLSINTNVSAQKLITKTGSIKFQASMPSYEEVAAENKSVSAVLEQSTGDFASLVLIKGFRFKVALMEEHFNENYMESEKFSKATLKGKIEDFDISKISNTPKNFTLKGDLTIHGKTKPVTVTVKISKAANGGVNMIGSFEAKPEDYGIEIPSLVRKKIADKVKIDYNFLLTK</sequence>
<accession>A0ABX7QCZ8</accession>
<dbReference type="PANTHER" id="PTHR34406:SF1">
    <property type="entry name" value="PROTEIN YCEI"/>
    <property type="match status" value="1"/>
</dbReference>
<feature type="domain" description="Lipid/polyisoprenoid-binding YceI-like" evidence="1">
    <location>
        <begin position="35"/>
        <end position="196"/>
    </location>
</feature>
<dbReference type="Proteomes" id="UP000663440">
    <property type="component" value="Chromosome"/>
</dbReference>
<reference evidence="2 3" key="1">
    <citation type="submission" date="2021-03" db="EMBL/GenBank/DDBJ databases">
        <title>Flavobacterium kribbensis sp. nov, an endophytic bacteria, isolated from soybean.</title>
        <authorList>
            <person name="Lee J."/>
            <person name="Seo J."/>
        </authorList>
    </citation>
    <scope>NUCLEOTIDE SEQUENCE [LARGE SCALE GENOMIC DNA]</scope>
    <source>
        <strain evidence="2 3">BB8</strain>
    </source>
</reference>
<dbReference type="EMBL" id="CP071448">
    <property type="protein sequence ID" value="QSW88600.1"/>
    <property type="molecule type" value="Genomic_DNA"/>
</dbReference>
<evidence type="ECO:0000313" key="3">
    <source>
        <dbReference type="Proteomes" id="UP000663440"/>
    </source>
</evidence>
<dbReference type="SMART" id="SM00867">
    <property type="entry name" value="YceI"/>
    <property type="match status" value="1"/>
</dbReference>
<dbReference type="SUPFAM" id="SSF101874">
    <property type="entry name" value="YceI-like"/>
    <property type="match status" value="1"/>
</dbReference>
<organism evidence="2 3">
    <name type="scientific">Flavobacterium endoglycinae</name>
    <dbReference type="NCBI Taxonomy" id="2816357"/>
    <lineage>
        <taxon>Bacteria</taxon>
        <taxon>Pseudomonadati</taxon>
        <taxon>Bacteroidota</taxon>
        <taxon>Flavobacteriia</taxon>
        <taxon>Flavobacteriales</taxon>
        <taxon>Flavobacteriaceae</taxon>
        <taxon>Flavobacterium</taxon>
    </lineage>
</organism>
<evidence type="ECO:0000259" key="1">
    <source>
        <dbReference type="SMART" id="SM00867"/>
    </source>
</evidence>
<dbReference type="Pfam" id="PF04264">
    <property type="entry name" value="YceI"/>
    <property type="match status" value="1"/>
</dbReference>
<keyword evidence="3" id="KW-1185">Reference proteome</keyword>
<protein>
    <submittedName>
        <fullName evidence="2">YceI family protein</fullName>
    </submittedName>
</protein>
<evidence type="ECO:0000313" key="2">
    <source>
        <dbReference type="EMBL" id="QSW88600.1"/>
    </source>
</evidence>
<dbReference type="InterPro" id="IPR036761">
    <property type="entry name" value="TTHA0802/YceI-like_sf"/>
</dbReference>
<name>A0ABX7QCZ8_9FLAO</name>
<dbReference type="PANTHER" id="PTHR34406">
    <property type="entry name" value="PROTEIN YCEI"/>
    <property type="match status" value="1"/>
</dbReference>
<dbReference type="InterPro" id="IPR007372">
    <property type="entry name" value="Lipid/polyisoprenoid-bd_YceI"/>
</dbReference>
<gene>
    <name evidence="2" type="ORF">J0383_20450</name>
</gene>
<dbReference type="Gene3D" id="2.40.128.110">
    <property type="entry name" value="Lipid/polyisoprenoid-binding, YceI-like"/>
    <property type="match status" value="1"/>
</dbReference>
<proteinExistence type="predicted"/>